<feature type="compositionally biased region" description="Basic residues" evidence="1">
    <location>
        <begin position="81"/>
        <end position="107"/>
    </location>
</feature>
<evidence type="ECO:0000313" key="2">
    <source>
        <dbReference type="EnsemblMetazoa" id="XP_026298548"/>
    </source>
</evidence>
<dbReference type="EnsemblMetazoa" id="XM_026442763">
    <property type="protein sequence ID" value="XP_026298548"/>
    <property type="gene ID" value="LOC113218990"/>
</dbReference>
<evidence type="ECO:0000313" key="4">
    <source>
        <dbReference type="RefSeq" id="XP_026298548.1"/>
    </source>
</evidence>
<dbReference type="RefSeq" id="XP_026298548.1">
    <property type="nucleotide sequence ID" value="XM_026442763.1"/>
</dbReference>
<reference evidence="4" key="2">
    <citation type="submission" date="2025-04" db="UniProtKB">
        <authorList>
            <consortium name="RefSeq"/>
        </authorList>
    </citation>
    <scope>IDENTIFICATION</scope>
    <source>
        <strain evidence="4">DH4</strain>
        <tissue evidence="4">Whole body</tissue>
    </source>
</reference>
<dbReference type="AlphaFoldDB" id="A0A7M7MNA4"/>
<protein>
    <submittedName>
        <fullName evidence="4">Uncharacterized protein LOC113218990</fullName>
    </submittedName>
</protein>
<dbReference type="GeneID" id="113218990"/>
<dbReference type="KEGG" id="ame:113218990"/>
<feature type="region of interest" description="Disordered" evidence="1">
    <location>
        <begin position="67"/>
        <end position="152"/>
    </location>
</feature>
<organism evidence="2">
    <name type="scientific">Apis mellifera</name>
    <name type="common">Honeybee</name>
    <dbReference type="NCBI Taxonomy" id="7460"/>
    <lineage>
        <taxon>Eukaryota</taxon>
        <taxon>Metazoa</taxon>
        <taxon>Ecdysozoa</taxon>
        <taxon>Arthropoda</taxon>
        <taxon>Hexapoda</taxon>
        <taxon>Insecta</taxon>
        <taxon>Pterygota</taxon>
        <taxon>Neoptera</taxon>
        <taxon>Endopterygota</taxon>
        <taxon>Hymenoptera</taxon>
        <taxon>Apocrita</taxon>
        <taxon>Aculeata</taxon>
        <taxon>Apoidea</taxon>
        <taxon>Anthophila</taxon>
        <taxon>Apidae</taxon>
        <taxon>Apis</taxon>
    </lineage>
</organism>
<dbReference type="OrthoDB" id="7695286at2759"/>
<dbReference type="Proteomes" id="UP000005203">
    <property type="component" value="Linkage group LG9"/>
</dbReference>
<sequence>MVRKSILVYDLLRTEQPEEGFTEKEIVEQISNKHDIMPGKSLRKQVAVALRRGVDFGIIAKKNNKFRFDPDTAKGNISRRTSLRRNTNRGRNKKRSAKRATKARNERKRQGERKNAKSRNQKRTLPQPKLPKSWTPNRRNLVDEPVSKVKKI</sequence>
<keyword evidence="3" id="KW-1185">Reference proteome</keyword>
<evidence type="ECO:0000313" key="3">
    <source>
        <dbReference type="Proteomes" id="UP000005203"/>
    </source>
</evidence>
<accession>A0A8B8H4N5</accession>
<gene>
    <name evidence="4" type="primary">LOC113218990</name>
</gene>
<name>A0A7M7MNA4_APIME</name>
<accession>A0A7M7MNA4</accession>
<proteinExistence type="predicted"/>
<reference evidence="2" key="1">
    <citation type="submission" date="2021-01" db="UniProtKB">
        <authorList>
            <consortium name="EnsemblMetazoa"/>
        </authorList>
    </citation>
    <scope>IDENTIFICATION</scope>
    <source>
        <strain evidence="2">DH4</strain>
    </source>
</reference>
<evidence type="ECO:0000256" key="1">
    <source>
        <dbReference type="SAM" id="MobiDB-lite"/>
    </source>
</evidence>
<feature type="compositionally biased region" description="Basic and acidic residues" evidence="1">
    <location>
        <begin position="140"/>
        <end position="152"/>
    </location>
</feature>